<evidence type="ECO:0000256" key="1">
    <source>
        <dbReference type="ARBA" id="ARBA00025483"/>
    </source>
</evidence>
<dbReference type="CDD" id="cd06127">
    <property type="entry name" value="DEDDh"/>
    <property type="match status" value="1"/>
</dbReference>
<evidence type="ECO:0000313" key="4">
    <source>
        <dbReference type="EMBL" id="KYO55167.1"/>
    </source>
</evidence>
<dbReference type="InterPro" id="IPR036397">
    <property type="entry name" value="RNaseH_sf"/>
</dbReference>
<sequence>MTAPVRPRSPRARAELEAMARKLEASGDYRILRRIEPREWFSTAGEKGEFQRRGEVRNGLILDVETTGLDHTKDRIIELGMIAFEFEPGGTVFRVTGAYSGFQDPGMPIPPEITKLTGITDEMVAGQAIDPVEVAGFADAASVVIAHNAAFDRKFVEHVWEIFRVKAWACSQTGIDWAAEGVEGTKLGYLLGKAGLFHDGHRAAEDCRALLEVLARPLAVAGVTALGALLAGARQATMRIRAEGSPFDMKDALKARGYRWNDGSDGQPKAWWRDVPEAELEAEMTFLRTEIYRRAELDLPVRRVTAFDRYSDRV</sequence>
<dbReference type="GO" id="GO:0045004">
    <property type="term" value="P:DNA replication proofreading"/>
    <property type="evidence" value="ECO:0007669"/>
    <property type="project" value="TreeGrafter"/>
</dbReference>
<dbReference type="Proteomes" id="UP000075787">
    <property type="component" value="Unassembled WGS sequence"/>
</dbReference>
<dbReference type="GO" id="GO:0003676">
    <property type="term" value="F:nucleic acid binding"/>
    <property type="evidence" value="ECO:0007669"/>
    <property type="project" value="InterPro"/>
</dbReference>
<dbReference type="RefSeq" id="WP_062762451.1">
    <property type="nucleotide sequence ID" value="NZ_CP121043.1"/>
</dbReference>
<feature type="domain" description="Exonuclease" evidence="3">
    <location>
        <begin position="58"/>
        <end position="223"/>
    </location>
</feature>
<dbReference type="SMART" id="SM00479">
    <property type="entry name" value="EXOIII"/>
    <property type="match status" value="1"/>
</dbReference>
<proteinExistence type="predicted"/>
<dbReference type="Gene3D" id="3.30.420.10">
    <property type="entry name" value="Ribonuclease H-like superfamily/Ribonuclease H"/>
    <property type="match status" value="1"/>
</dbReference>
<evidence type="ECO:0000259" key="3">
    <source>
        <dbReference type="SMART" id="SM00479"/>
    </source>
</evidence>
<name>A0A162LIV0_9PROT</name>
<gene>
    <name evidence="4" type="ORF">AUP44_23990</name>
</gene>
<dbReference type="FunFam" id="3.30.420.10:FF:000045">
    <property type="entry name" value="3'-5' exonuclease DinG"/>
    <property type="match status" value="1"/>
</dbReference>
<accession>A0A162LIV0</accession>
<dbReference type="NCBIfam" id="NF006615">
    <property type="entry name" value="PRK09182.1"/>
    <property type="match status" value="1"/>
</dbReference>
<organism evidence="4 5">
    <name type="scientific">Tistrella mobilis</name>
    <dbReference type="NCBI Taxonomy" id="171437"/>
    <lineage>
        <taxon>Bacteria</taxon>
        <taxon>Pseudomonadati</taxon>
        <taxon>Pseudomonadota</taxon>
        <taxon>Alphaproteobacteria</taxon>
        <taxon>Geminicoccales</taxon>
        <taxon>Geminicoccaceae</taxon>
        <taxon>Tistrella</taxon>
    </lineage>
</organism>
<dbReference type="AlphaFoldDB" id="A0A162LIV0"/>
<dbReference type="Pfam" id="PF00929">
    <property type="entry name" value="RNase_T"/>
    <property type="match status" value="1"/>
</dbReference>
<dbReference type="InterPro" id="IPR013520">
    <property type="entry name" value="Ribonucl_H"/>
</dbReference>
<protein>
    <submittedName>
        <fullName evidence="4">DNA polymerase III subunit epsilon</fullName>
    </submittedName>
</protein>
<evidence type="ECO:0000313" key="5">
    <source>
        <dbReference type="Proteomes" id="UP000075787"/>
    </source>
</evidence>
<reference evidence="4 5" key="1">
    <citation type="submission" date="2015-12" db="EMBL/GenBank/DDBJ databases">
        <title>Genome sequence of Tistrella mobilis MCCC 1A02139.</title>
        <authorList>
            <person name="Lu L."/>
            <person name="Lai Q."/>
            <person name="Shao Z."/>
            <person name="Qian P."/>
        </authorList>
    </citation>
    <scope>NUCLEOTIDE SEQUENCE [LARGE SCALE GENOMIC DNA]</scope>
    <source>
        <strain evidence="4 5">MCCC 1A02139</strain>
    </source>
</reference>
<dbReference type="InterPro" id="IPR012337">
    <property type="entry name" value="RNaseH-like_sf"/>
</dbReference>
<comment type="function">
    <text evidence="1">DNA polymerase III is a complex, multichain enzyme responsible for most of the replicative synthesis in bacteria. The epsilon subunit contain the editing function and is a proofreading 3'-5' exonuclease.</text>
</comment>
<dbReference type="PANTHER" id="PTHR30231:SF37">
    <property type="entry name" value="EXODEOXYRIBONUCLEASE 10"/>
    <property type="match status" value="1"/>
</dbReference>
<dbReference type="PANTHER" id="PTHR30231">
    <property type="entry name" value="DNA POLYMERASE III SUBUNIT EPSILON"/>
    <property type="match status" value="1"/>
</dbReference>
<comment type="subunit">
    <text evidence="2">DNA polymerase III contains a core (composed of alpha, epsilon and theta chains) that associates with a tau subunit. This core dimerizes to form the POLIII' complex. PolIII' associates with the gamma complex (composed of gamma, delta, delta', psi and chi chains) and with the beta chain to form the complete DNA polymerase III complex.</text>
</comment>
<dbReference type="GO" id="GO:0005829">
    <property type="term" value="C:cytosol"/>
    <property type="evidence" value="ECO:0007669"/>
    <property type="project" value="TreeGrafter"/>
</dbReference>
<evidence type="ECO:0000256" key="2">
    <source>
        <dbReference type="ARBA" id="ARBA00026073"/>
    </source>
</evidence>
<dbReference type="EMBL" id="LPZR01000070">
    <property type="protein sequence ID" value="KYO55167.1"/>
    <property type="molecule type" value="Genomic_DNA"/>
</dbReference>
<dbReference type="GO" id="GO:0008408">
    <property type="term" value="F:3'-5' exonuclease activity"/>
    <property type="evidence" value="ECO:0007669"/>
    <property type="project" value="TreeGrafter"/>
</dbReference>
<dbReference type="SUPFAM" id="SSF53098">
    <property type="entry name" value="Ribonuclease H-like"/>
    <property type="match status" value="1"/>
</dbReference>
<dbReference type="GeneID" id="97239479"/>
<dbReference type="OrthoDB" id="7427781at2"/>
<comment type="caution">
    <text evidence="4">The sequence shown here is derived from an EMBL/GenBank/DDBJ whole genome shotgun (WGS) entry which is preliminary data.</text>
</comment>